<reference evidence="3 4" key="1">
    <citation type="submission" date="2013-03" db="EMBL/GenBank/DDBJ databases">
        <authorList>
            <person name="Fiebig A."/>
            <person name="Goeker M."/>
            <person name="Klenk H.-P.P."/>
        </authorList>
    </citation>
    <scope>NUCLEOTIDE SEQUENCE [LARGE SCALE GENOMIC DNA]</scope>
    <source>
        <strain evidence="3 4">DSM 17492</strain>
    </source>
</reference>
<dbReference type="GO" id="GO:0003677">
    <property type="term" value="F:DNA binding"/>
    <property type="evidence" value="ECO:0007669"/>
    <property type="project" value="InterPro"/>
</dbReference>
<name>A0A017HCB4_9RHOB</name>
<dbReference type="STRING" id="1122180.Lokhon_01868"/>
<organism evidence="3 4">
    <name type="scientific">Limimaricola hongkongensis DSM 17492</name>
    <dbReference type="NCBI Taxonomy" id="1122180"/>
    <lineage>
        <taxon>Bacteria</taxon>
        <taxon>Pseudomonadati</taxon>
        <taxon>Pseudomonadota</taxon>
        <taxon>Alphaproteobacteria</taxon>
        <taxon>Rhodobacterales</taxon>
        <taxon>Paracoccaceae</taxon>
        <taxon>Limimaricola</taxon>
    </lineage>
</organism>
<dbReference type="EMBL" id="APGJ01000006">
    <property type="protein sequence ID" value="EYD71798.1"/>
    <property type="molecule type" value="Genomic_DNA"/>
</dbReference>
<evidence type="ECO:0000313" key="3">
    <source>
        <dbReference type="EMBL" id="EYD71798.1"/>
    </source>
</evidence>
<dbReference type="PATRIC" id="fig|1122180.6.peg.1852"/>
<dbReference type="AlphaFoldDB" id="A0A017HCB4"/>
<dbReference type="OrthoDB" id="8410638at2"/>
<dbReference type="InterPro" id="IPR009061">
    <property type="entry name" value="DNA-bd_dom_put_sf"/>
</dbReference>
<dbReference type="SUPFAM" id="SSF46955">
    <property type="entry name" value="Putative DNA-binding domain"/>
    <property type="match status" value="1"/>
</dbReference>
<dbReference type="eggNOG" id="COG4220">
    <property type="taxonomic scope" value="Bacteria"/>
</dbReference>
<dbReference type="Gene3D" id="1.10.10.10">
    <property type="entry name" value="Winged helix-like DNA-binding domain superfamily/Winged helix DNA-binding domain"/>
    <property type="match status" value="1"/>
</dbReference>
<feature type="region of interest" description="Disordered" evidence="1">
    <location>
        <begin position="161"/>
        <end position="195"/>
    </location>
</feature>
<gene>
    <name evidence="3" type="ORF">Lokhon_01868</name>
</gene>
<dbReference type="Proteomes" id="UP000025047">
    <property type="component" value="Unassembled WGS sequence"/>
</dbReference>
<dbReference type="InterPro" id="IPR000551">
    <property type="entry name" value="MerR-type_HTH_dom"/>
</dbReference>
<keyword evidence="4" id="KW-1185">Reference proteome</keyword>
<dbReference type="HOGENOM" id="CLU_132089_0_0_5"/>
<comment type="caution">
    <text evidence="3">The sequence shown here is derived from an EMBL/GenBank/DDBJ whole genome shotgun (WGS) entry which is preliminary data.</text>
</comment>
<dbReference type="InterPro" id="IPR036388">
    <property type="entry name" value="WH-like_DNA-bd_sf"/>
</dbReference>
<evidence type="ECO:0000313" key="4">
    <source>
        <dbReference type="Proteomes" id="UP000025047"/>
    </source>
</evidence>
<sequence>MPSAVDHPLVSQTLIAGICGVTTDTIRAWERKGCPVERKGRKGVAAKYRPADVIRWREEQAALAASGNLAAMDMKEAQRRKVAAEAATAELNLAKAKGEVVAIDLVGREVGAALAACRARLMSIGASVAPKVDLAPDTAAVKEMIDDAIYEALDEISGVTFEFGADPEEGDPQDAAGPSDGDDDAAAEADAQRMG</sequence>
<evidence type="ECO:0000259" key="2">
    <source>
        <dbReference type="Pfam" id="PF13411"/>
    </source>
</evidence>
<accession>A0A017HCB4</accession>
<proteinExistence type="predicted"/>
<dbReference type="RefSeq" id="WP_017928649.1">
    <property type="nucleotide sequence ID" value="NZ_KB822998.1"/>
</dbReference>
<dbReference type="Pfam" id="PF13411">
    <property type="entry name" value="MerR_1"/>
    <property type="match status" value="1"/>
</dbReference>
<evidence type="ECO:0000256" key="1">
    <source>
        <dbReference type="SAM" id="MobiDB-lite"/>
    </source>
</evidence>
<dbReference type="GO" id="GO:0006355">
    <property type="term" value="P:regulation of DNA-templated transcription"/>
    <property type="evidence" value="ECO:0007669"/>
    <property type="project" value="InterPro"/>
</dbReference>
<protein>
    <submittedName>
        <fullName evidence="3">Phage DNA packaging Nu1</fullName>
    </submittedName>
</protein>
<feature type="domain" description="HTH merR-type" evidence="2">
    <location>
        <begin position="16"/>
        <end position="55"/>
    </location>
</feature>